<evidence type="ECO:0000256" key="4">
    <source>
        <dbReference type="ARBA" id="ARBA00023315"/>
    </source>
</evidence>
<keyword evidence="7" id="KW-1185">Reference proteome</keyword>
<sequence length="215" mass="23988">MSEEKASRRGNGPRDGAPRIHGSAVTRNAELGRFTELKERVQFLDSTLGDYSYIERDSEAIYAQIGKFTAIAAQCRINALNHPTERISQHKMTYRPNEFFAHAKLDKAFREQRIAAKVVIGHDVWIGHGAIILPGVTIGHGAVVAAGAVVTKDVAPYAIVAGVPARFLKWRFAPEVAERILRLAWWDWEHERLGQAVEDMRALSVEAFLAKHAPR</sequence>
<dbReference type="InterPro" id="IPR001451">
    <property type="entry name" value="Hexapep"/>
</dbReference>
<dbReference type="Pfam" id="PF00132">
    <property type="entry name" value="Hexapep"/>
    <property type="match status" value="1"/>
</dbReference>
<evidence type="ECO:0008006" key="8">
    <source>
        <dbReference type="Google" id="ProtNLM"/>
    </source>
</evidence>
<dbReference type="Proteomes" id="UP000248795">
    <property type="component" value="Unassembled WGS sequence"/>
</dbReference>
<comment type="caution">
    <text evidence="6">The sequence shown here is derived from an EMBL/GenBank/DDBJ whole genome shotgun (WGS) entry which is preliminary data.</text>
</comment>
<evidence type="ECO:0000256" key="1">
    <source>
        <dbReference type="ARBA" id="ARBA00007274"/>
    </source>
</evidence>
<keyword evidence="2" id="KW-0808">Transferase</keyword>
<dbReference type="GO" id="GO:0016746">
    <property type="term" value="F:acyltransferase activity"/>
    <property type="evidence" value="ECO:0007669"/>
    <property type="project" value="UniProtKB-KW"/>
</dbReference>
<proteinExistence type="inferred from homology"/>
<dbReference type="CDD" id="cd03349">
    <property type="entry name" value="LbH_XAT"/>
    <property type="match status" value="1"/>
</dbReference>
<dbReference type="PANTHER" id="PTHR43300">
    <property type="entry name" value="ACETYLTRANSFERASE"/>
    <property type="match status" value="1"/>
</dbReference>
<evidence type="ECO:0000256" key="5">
    <source>
        <dbReference type="SAM" id="MobiDB-lite"/>
    </source>
</evidence>
<protein>
    <recommendedName>
        <fullName evidence="8">Chloramphenicol acetyltransferase</fullName>
    </recommendedName>
</protein>
<dbReference type="Gene3D" id="2.160.10.10">
    <property type="entry name" value="Hexapeptide repeat proteins"/>
    <property type="match status" value="1"/>
</dbReference>
<dbReference type="PANTHER" id="PTHR43300:SF11">
    <property type="entry name" value="ACETYLTRANSFERASE RV3034C-RELATED"/>
    <property type="match status" value="1"/>
</dbReference>
<dbReference type="NCBIfam" id="TIGR03308">
    <property type="entry name" value="phn_thr-fam"/>
    <property type="match status" value="1"/>
</dbReference>
<dbReference type="EMBL" id="QKVK01000001">
    <property type="protein sequence ID" value="PZF79028.1"/>
    <property type="molecule type" value="Genomic_DNA"/>
</dbReference>
<dbReference type="InterPro" id="IPR011004">
    <property type="entry name" value="Trimer_LpxA-like_sf"/>
</dbReference>
<name>A0A2W2BFN2_9HYPH</name>
<dbReference type="SUPFAM" id="SSF51161">
    <property type="entry name" value="Trimeric LpxA-like enzymes"/>
    <property type="match status" value="1"/>
</dbReference>
<dbReference type="PROSITE" id="PS00101">
    <property type="entry name" value="HEXAPEP_TRANSFERASES"/>
    <property type="match status" value="1"/>
</dbReference>
<comment type="similarity">
    <text evidence="1">Belongs to the transferase hexapeptide repeat family.</text>
</comment>
<organism evidence="6 7">
    <name type="scientific">Aestuariivirga litoralis</name>
    <dbReference type="NCBI Taxonomy" id="2650924"/>
    <lineage>
        <taxon>Bacteria</taxon>
        <taxon>Pseudomonadati</taxon>
        <taxon>Pseudomonadota</taxon>
        <taxon>Alphaproteobacteria</taxon>
        <taxon>Hyphomicrobiales</taxon>
        <taxon>Aestuariivirgaceae</taxon>
        <taxon>Aestuariivirga</taxon>
    </lineage>
</organism>
<evidence type="ECO:0000313" key="6">
    <source>
        <dbReference type="EMBL" id="PZF79028.1"/>
    </source>
</evidence>
<evidence type="ECO:0000313" key="7">
    <source>
        <dbReference type="Proteomes" id="UP000248795"/>
    </source>
</evidence>
<dbReference type="RefSeq" id="WP_111196236.1">
    <property type="nucleotide sequence ID" value="NZ_QKVK01000001.1"/>
</dbReference>
<evidence type="ECO:0000256" key="3">
    <source>
        <dbReference type="ARBA" id="ARBA00022737"/>
    </source>
</evidence>
<gene>
    <name evidence="6" type="ORF">DK847_03725</name>
</gene>
<reference evidence="7" key="1">
    <citation type="submission" date="2018-06" db="EMBL/GenBank/DDBJ databases">
        <title>Aestuariibacter litoralis strain KCTC 52945T.</title>
        <authorList>
            <person name="Li X."/>
            <person name="Salam N."/>
            <person name="Li J.-L."/>
            <person name="Chen Y.-M."/>
            <person name="Yang Z.-W."/>
            <person name="Zhang L.-Y."/>
            <person name="Han M.-X."/>
            <person name="Xiao M."/>
            <person name="Li W.-J."/>
        </authorList>
    </citation>
    <scope>NUCLEOTIDE SEQUENCE [LARGE SCALE GENOMIC DNA]</scope>
    <source>
        <strain evidence="7">KCTC 52945</strain>
    </source>
</reference>
<keyword evidence="3" id="KW-0677">Repeat</keyword>
<dbReference type="InterPro" id="IPR050179">
    <property type="entry name" value="Trans_hexapeptide_repeat"/>
</dbReference>
<accession>A0A2W2BFN2</accession>
<dbReference type="AlphaFoldDB" id="A0A2W2BFN2"/>
<evidence type="ECO:0000256" key="2">
    <source>
        <dbReference type="ARBA" id="ARBA00022679"/>
    </source>
</evidence>
<feature type="region of interest" description="Disordered" evidence="5">
    <location>
        <begin position="1"/>
        <end position="23"/>
    </location>
</feature>
<dbReference type="InterPro" id="IPR017694">
    <property type="entry name" value="Phosphonate_tfrase_rpt"/>
</dbReference>
<dbReference type="InterPro" id="IPR018357">
    <property type="entry name" value="Hexapep_transf_CS"/>
</dbReference>
<keyword evidence="4" id="KW-0012">Acyltransferase</keyword>